<sequence>MYTTIYLLLMMSYIGLFIWGILLFRRQKHIDLTVVLLLVIFGLIYDNFILSMGRVIGEGQFLLNLTYLRFWLHALFTPLLIIFVWKISEKVELKWTKSETSKMFIVLLTIGLIIYEWYQTFRELKLEPKWEQDVLMYESAGEQGLPIMVLVTTFIVGWVGVLLWKHQKYRWLFIGTAAMVVGSILGVWFKTSPIMNIFELIFILSLLLTKKYQIKRTSSPFA</sequence>
<keyword evidence="1" id="KW-0472">Membrane</keyword>
<feature type="transmembrane region" description="Helical" evidence="1">
    <location>
        <begin position="171"/>
        <end position="188"/>
    </location>
</feature>
<reference evidence="2 3" key="1">
    <citation type="submission" date="2011-01" db="EMBL/GenBank/DDBJ databases">
        <title>Whole genome sequence of Amphibacillus xylinus NBRC 15112.</title>
        <authorList>
            <person name="Nakazawa H."/>
            <person name="Katano Y."/>
            <person name="Nakamura S."/>
            <person name="Sasagawa M."/>
            <person name="Fukada J."/>
            <person name="Arai T."/>
            <person name="Sasakura N."/>
            <person name="Mochizuki D."/>
            <person name="Hosoyama A."/>
            <person name="Harada K."/>
            <person name="Horikawa H."/>
            <person name="Kato Y."/>
            <person name="Harada T."/>
            <person name="Sasaki K."/>
            <person name="Sekiguchi M."/>
            <person name="Hodoyama M."/>
            <person name="Nishiko R."/>
            <person name="Narita H."/>
            <person name="Hanamaki A."/>
            <person name="Hata C."/>
            <person name="Konno Y."/>
            <person name="Niimura Y."/>
            <person name="Yamazaki S."/>
            <person name="Fujita N."/>
        </authorList>
    </citation>
    <scope>NUCLEOTIDE SEQUENCE [LARGE SCALE GENOMIC DNA]</scope>
    <source>
        <strain evidence="3">ATCC 51415 / DSM 6626 / JCM 7361 / LMG 17667 / NBRC 15112 / Ep01</strain>
    </source>
</reference>
<dbReference type="HOGENOM" id="CLU_101305_1_0_9"/>
<dbReference type="RefSeq" id="WP_015009387.1">
    <property type="nucleotide sequence ID" value="NC_018704.1"/>
</dbReference>
<evidence type="ECO:0000256" key="1">
    <source>
        <dbReference type="SAM" id="Phobius"/>
    </source>
</evidence>
<protein>
    <recommendedName>
        <fullName evidence="4">Phospholipid phosphatase</fullName>
    </recommendedName>
</protein>
<feature type="transmembrane region" description="Helical" evidence="1">
    <location>
        <begin position="6"/>
        <end position="24"/>
    </location>
</feature>
<evidence type="ECO:0000313" key="3">
    <source>
        <dbReference type="Proteomes" id="UP000006294"/>
    </source>
</evidence>
<keyword evidence="1" id="KW-0812">Transmembrane</keyword>
<feature type="transmembrane region" description="Helical" evidence="1">
    <location>
        <begin position="100"/>
        <end position="118"/>
    </location>
</feature>
<dbReference type="EMBL" id="AP012050">
    <property type="protein sequence ID" value="BAM46782.1"/>
    <property type="molecule type" value="Genomic_DNA"/>
</dbReference>
<feature type="transmembrane region" description="Helical" evidence="1">
    <location>
        <begin position="70"/>
        <end position="88"/>
    </location>
</feature>
<proteinExistence type="predicted"/>
<keyword evidence="1" id="KW-1133">Transmembrane helix</keyword>
<name>K0J0V6_AMPXN</name>
<feature type="transmembrane region" description="Helical" evidence="1">
    <location>
        <begin position="194"/>
        <end position="209"/>
    </location>
</feature>
<feature type="transmembrane region" description="Helical" evidence="1">
    <location>
        <begin position="31"/>
        <end position="50"/>
    </location>
</feature>
<keyword evidence="3" id="KW-1185">Reference proteome</keyword>
<accession>K0J0V6</accession>
<dbReference type="AlphaFoldDB" id="K0J0V6"/>
<gene>
    <name evidence="2" type="ordered locus">AXY_06500</name>
</gene>
<dbReference type="STRING" id="698758.AXY_06500"/>
<evidence type="ECO:0008006" key="4">
    <source>
        <dbReference type="Google" id="ProtNLM"/>
    </source>
</evidence>
<evidence type="ECO:0000313" key="2">
    <source>
        <dbReference type="EMBL" id="BAM46782.1"/>
    </source>
</evidence>
<dbReference type="KEGG" id="axl:AXY_06500"/>
<feature type="transmembrane region" description="Helical" evidence="1">
    <location>
        <begin position="145"/>
        <end position="164"/>
    </location>
</feature>
<dbReference type="eggNOG" id="COG1073">
    <property type="taxonomic scope" value="Bacteria"/>
</dbReference>
<organism evidence="2 3">
    <name type="scientific">Amphibacillus xylanus (strain ATCC 51415 / DSM 6626 / JCM 7361 / LMG 17667 / NBRC 15112 / Ep01)</name>
    <dbReference type="NCBI Taxonomy" id="698758"/>
    <lineage>
        <taxon>Bacteria</taxon>
        <taxon>Bacillati</taxon>
        <taxon>Bacillota</taxon>
        <taxon>Bacilli</taxon>
        <taxon>Bacillales</taxon>
        <taxon>Bacillaceae</taxon>
        <taxon>Amphibacillus</taxon>
    </lineage>
</organism>
<dbReference type="Proteomes" id="UP000006294">
    <property type="component" value="Chromosome"/>
</dbReference>